<evidence type="ECO:0000313" key="1">
    <source>
        <dbReference type="Proteomes" id="UP000887576"/>
    </source>
</evidence>
<proteinExistence type="predicted"/>
<name>A0AC34PZB2_9BILA</name>
<organism evidence="1 2">
    <name type="scientific">Panagrolaimus sp. JU765</name>
    <dbReference type="NCBI Taxonomy" id="591449"/>
    <lineage>
        <taxon>Eukaryota</taxon>
        <taxon>Metazoa</taxon>
        <taxon>Ecdysozoa</taxon>
        <taxon>Nematoda</taxon>
        <taxon>Chromadorea</taxon>
        <taxon>Rhabditida</taxon>
        <taxon>Tylenchina</taxon>
        <taxon>Panagrolaimomorpha</taxon>
        <taxon>Panagrolaimoidea</taxon>
        <taxon>Panagrolaimidae</taxon>
        <taxon>Panagrolaimus</taxon>
    </lineage>
</organism>
<sequence length="308" mass="36543">MDLVLPQDKVPEYFRERVKNILDRQKMGDVILKTWGKTNFGQHFVFVVSKVLWYAVRLIVDEEYWYYPVVYYQNLENKDICEKKEFLTFEGVENYIEKTLENIKNDYFGKKMRFRVRKVPKWFWSDPDKFLKKGAQLQRYLSLGAKLVKIGSHEGVYLGNGKVAHVSAEDHIKLKRKNTARPRIDTLVKFLGDPRTELRIVDHVFRQRDPKDIVEFAELYVNSYKNNSMSLCRNGNARIYNLISNNCQHFANYCVTGRESMTELRNMFQEIENMAIMTVFFIKQLKVDKHGNPVRSMINWLPASDKKR</sequence>
<evidence type="ECO:0000313" key="2">
    <source>
        <dbReference type="WBParaSite" id="JU765_v2.g11460.t1"/>
    </source>
</evidence>
<dbReference type="WBParaSite" id="JU765_v2.g11460.t1">
    <property type="protein sequence ID" value="JU765_v2.g11460.t1"/>
    <property type="gene ID" value="JU765_v2.g11460"/>
</dbReference>
<accession>A0AC34PZB2</accession>
<reference evidence="2" key="1">
    <citation type="submission" date="2022-11" db="UniProtKB">
        <authorList>
            <consortium name="WormBaseParasite"/>
        </authorList>
    </citation>
    <scope>IDENTIFICATION</scope>
</reference>
<dbReference type="Proteomes" id="UP000887576">
    <property type="component" value="Unplaced"/>
</dbReference>
<protein>
    <submittedName>
        <fullName evidence="2">LRAT domain-containing protein</fullName>
    </submittedName>
</protein>